<dbReference type="HOGENOM" id="CLU_049301_11_2_2"/>
<protein>
    <submittedName>
        <fullName evidence="3">UspA domain protein</fullName>
    </submittedName>
</protein>
<dbReference type="Gene3D" id="3.40.50.620">
    <property type="entry name" value="HUPs"/>
    <property type="match status" value="1"/>
</dbReference>
<reference evidence="3" key="1">
    <citation type="submission" date="2010-04" db="EMBL/GenBank/DDBJ databases">
        <title>Complete sequence of Methanocaldococcus infernus ME.</title>
        <authorList>
            <consortium name="US DOE Joint Genome Institute"/>
            <person name="Lucas S."/>
            <person name="Copeland A."/>
            <person name="Lapidus A."/>
            <person name="Cheng J.-F."/>
            <person name="Bruce D."/>
            <person name="Goodwin L."/>
            <person name="Pitluck S."/>
            <person name="Munk A.C."/>
            <person name="Detter J.C."/>
            <person name="Han C."/>
            <person name="Tapia R."/>
            <person name="Land M."/>
            <person name="Hauser L."/>
            <person name="Kyrpides N."/>
            <person name="Mikhailova N."/>
            <person name="Sieprawska-Lupa M."/>
            <person name="Whitman W.B."/>
            <person name="Woyke T."/>
        </authorList>
    </citation>
    <scope>NUCLEOTIDE SEQUENCE [LARGE SCALE GENOMIC DNA]</scope>
    <source>
        <strain evidence="3">ME</strain>
    </source>
</reference>
<dbReference type="AlphaFoldDB" id="D5VTB7"/>
<dbReference type="InterPro" id="IPR006016">
    <property type="entry name" value="UspA"/>
</dbReference>
<name>D5VTB7_METIM</name>
<dbReference type="CDD" id="cd00293">
    <property type="entry name" value="USP-like"/>
    <property type="match status" value="1"/>
</dbReference>
<dbReference type="InterPro" id="IPR014729">
    <property type="entry name" value="Rossmann-like_a/b/a_fold"/>
</dbReference>
<dbReference type="KEGG" id="mif:Metin_1167"/>
<organism evidence="3 4">
    <name type="scientific">Methanocaldococcus infernus (strain DSM 11812 / JCM 15783 / ME)</name>
    <dbReference type="NCBI Taxonomy" id="573063"/>
    <lineage>
        <taxon>Archaea</taxon>
        <taxon>Methanobacteriati</taxon>
        <taxon>Methanobacteriota</taxon>
        <taxon>Methanomada group</taxon>
        <taxon>Methanococci</taxon>
        <taxon>Methanococcales</taxon>
        <taxon>Methanocaldococcaceae</taxon>
        <taxon>Methanocaldococcus</taxon>
    </lineage>
</organism>
<evidence type="ECO:0000259" key="2">
    <source>
        <dbReference type="Pfam" id="PF00582"/>
    </source>
</evidence>
<dbReference type="PANTHER" id="PTHR46268">
    <property type="entry name" value="STRESS RESPONSE PROTEIN NHAX"/>
    <property type="match status" value="1"/>
</dbReference>
<dbReference type="GeneID" id="9132186"/>
<comment type="similarity">
    <text evidence="1">Belongs to the universal stress protein A family.</text>
</comment>
<accession>D5VTB7</accession>
<gene>
    <name evidence="3" type="ordered locus">Metin_1167</name>
</gene>
<evidence type="ECO:0000256" key="1">
    <source>
        <dbReference type="ARBA" id="ARBA00008791"/>
    </source>
</evidence>
<keyword evidence="4" id="KW-1185">Reference proteome</keyword>
<dbReference type="OrthoDB" id="105697at2157"/>
<dbReference type="Proteomes" id="UP000002061">
    <property type="component" value="Chromosome"/>
</dbReference>
<evidence type="ECO:0000313" key="3">
    <source>
        <dbReference type="EMBL" id="ADG13820.1"/>
    </source>
</evidence>
<sequence>MYRKILYPTDFSETAELALEHIKTMRKLGGEKVILLNVIDKSEEENLLSTIFKIFNIGSKEREEIEKKLKDESLKKLDEIKKELESLGFEVKNISVFGTPHEEIVKVANEEDVDIIIMGSHGKTNIKEILLGSVTEHVIKKSDKPVMVIRRAEG</sequence>
<proteinExistence type="inferred from homology"/>
<dbReference type="EMBL" id="CP002009">
    <property type="protein sequence ID" value="ADG13820.1"/>
    <property type="molecule type" value="Genomic_DNA"/>
</dbReference>
<dbReference type="InterPro" id="IPR006015">
    <property type="entry name" value="Universal_stress_UspA"/>
</dbReference>
<dbReference type="PANTHER" id="PTHR46268:SF26">
    <property type="entry name" value="UNIVERSAL STRESS PROTEIN MJ0577"/>
    <property type="match status" value="1"/>
</dbReference>
<dbReference type="Pfam" id="PF00582">
    <property type="entry name" value="Usp"/>
    <property type="match status" value="1"/>
</dbReference>
<dbReference type="RefSeq" id="WP_013100565.1">
    <property type="nucleotide sequence ID" value="NC_014122.1"/>
</dbReference>
<dbReference type="SUPFAM" id="SSF52402">
    <property type="entry name" value="Adenine nucleotide alpha hydrolases-like"/>
    <property type="match status" value="1"/>
</dbReference>
<dbReference type="STRING" id="573063.Metin_1167"/>
<feature type="domain" description="UspA" evidence="2">
    <location>
        <begin position="1"/>
        <end position="150"/>
    </location>
</feature>
<evidence type="ECO:0000313" key="4">
    <source>
        <dbReference type="Proteomes" id="UP000002061"/>
    </source>
</evidence>
<dbReference type="PRINTS" id="PR01438">
    <property type="entry name" value="UNVRSLSTRESS"/>
</dbReference>
<dbReference type="eggNOG" id="arCOG02053">
    <property type="taxonomic scope" value="Archaea"/>
</dbReference>